<feature type="compositionally biased region" description="Acidic residues" evidence="1">
    <location>
        <begin position="510"/>
        <end position="529"/>
    </location>
</feature>
<comment type="caution">
    <text evidence="2">The sequence shown here is derived from an EMBL/GenBank/DDBJ whole genome shotgun (WGS) entry which is preliminary data.</text>
</comment>
<dbReference type="Proteomes" id="UP001285441">
    <property type="component" value="Unassembled WGS sequence"/>
</dbReference>
<gene>
    <name evidence="2" type="ORF">B0H63DRAFT_517405</name>
</gene>
<feature type="region of interest" description="Disordered" evidence="1">
    <location>
        <begin position="1"/>
        <end position="259"/>
    </location>
</feature>
<feature type="region of interest" description="Disordered" evidence="1">
    <location>
        <begin position="448"/>
        <end position="574"/>
    </location>
</feature>
<feature type="compositionally biased region" description="Basic residues" evidence="1">
    <location>
        <begin position="464"/>
        <end position="474"/>
    </location>
</feature>
<feature type="compositionally biased region" description="Basic and acidic residues" evidence="1">
    <location>
        <begin position="61"/>
        <end position="78"/>
    </location>
</feature>
<feature type="compositionally biased region" description="Polar residues" evidence="1">
    <location>
        <begin position="126"/>
        <end position="136"/>
    </location>
</feature>
<feature type="compositionally biased region" description="Polar residues" evidence="1">
    <location>
        <begin position="475"/>
        <end position="486"/>
    </location>
</feature>
<evidence type="ECO:0000256" key="1">
    <source>
        <dbReference type="SAM" id="MobiDB-lite"/>
    </source>
</evidence>
<feature type="region of interest" description="Disordered" evidence="1">
    <location>
        <begin position="277"/>
        <end position="298"/>
    </location>
</feature>
<dbReference type="EMBL" id="JAULSW010000001">
    <property type="protein sequence ID" value="KAK3394270.1"/>
    <property type="molecule type" value="Genomic_DNA"/>
</dbReference>
<organism evidence="2 3">
    <name type="scientific">Podospora didyma</name>
    <dbReference type="NCBI Taxonomy" id="330526"/>
    <lineage>
        <taxon>Eukaryota</taxon>
        <taxon>Fungi</taxon>
        <taxon>Dikarya</taxon>
        <taxon>Ascomycota</taxon>
        <taxon>Pezizomycotina</taxon>
        <taxon>Sordariomycetes</taxon>
        <taxon>Sordariomycetidae</taxon>
        <taxon>Sordariales</taxon>
        <taxon>Podosporaceae</taxon>
        <taxon>Podospora</taxon>
    </lineage>
</organism>
<reference evidence="2" key="2">
    <citation type="submission" date="2023-06" db="EMBL/GenBank/DDBJ databases">
        <authorList>
            <consortium name="Lawrence Berkeley National Laboratory"/>
            <person name="Haridas S."/>
            <person name="Hensen N."/>
            <person name="Bonometti L."/>
            <person name="Westerberg I."/>
            <person name="Brannstrom I.O."/>
            <person name="Guillou S."/>
            <person name="Cros-Aarteil S."/>
            <person name="Calhoun S."/>
            <person name="Kuo A."/>
            <person name="Mondo S."/>
            <person name="Pangilinan J."/>
            <person name="Riley R."/>
            <person name="LaButti K."/>
            <person name="Andreopoulos B."/>
            <person name="Lipzen A."/>
            <person name="Chen C."/>
            <person name="Yanf M."/>
            <person name="Daum C."/>
            <person name="Ng V."/>
            <person name="Clum A."/>
            <person name="Steindorff A."/>
            <person name="Ohm R."/>
            <person name="Martin F."/>
            <person name="Silar P."/>
            <person name="Natvig D."/>
            <person name="Lalanne C."/>
            <person name="Gautier V."/>
            <person name="Ament-velasquez S.L."/>
            <person name="Kruys A."/>
            <person name="Hutchinson M.I."/>
            <person name="Powell A.J."/>
            <person name="Barry K."/>
            <person name="Miller A.N."/>
            <person name="Grigoriev I.V."/>
            <person name="Debuchy R."/>
            <person name="Gladieux P."/>
            <person name="Thoren M.H."/>
            <person name="Johannesson H."/>
        </authorList>
    </citation>
    <scope>NUCLEOTIDE SEQUENCE</scope>
    <source>
        <strain evidence="2">CBS 232.78</strain>
    </source>
</reference>
<proteinExistence type="predicted"/>
<feature type="compositionally biased region" description="Low complexity" evidence="1">
    <location>
        <begin position="192"/>
        <end position="206"/>
    </location>
</feature>
<feature type="compositionally biased region" description="Basic and acidic residues" evidence="1">
    <location>
        <begin position="448"/>
        <end position="463"/>
    </location>
</feature>
<name>A0AAE0U8B1_9PEZI</name>
<dbReference type="AlphaFoldDB" id="A0AAE0U8B1"/>
<feature type="compositionally biased region" description="Polar residues" evidence="1">
    <location>
        <begin position="341"/>
        <end position="351"/>
    </location>
</feature>
<reference evidence="2" key="1">
    <citation type="journal article" date="2023" name="Mol. Phylogenet. Evol.">
        <title>Genome-scale phylogeny and comparative genomics of the fungal order Sordariales.</title>
        <authorList>
            <person name="Hensen N."/>
            <person name="Bonometti L."/>
            <person name="Westerberg I."/>
            <person name="Brannstrom I.O."/>
            <person name="Guillou S."/>
            <person name="Cros-Aarteil S."/>
            <person name="Calhoun S."/>
            <person name="Haridas S."/>
            <person name="Kuo A."/>
            <person name="Mondo S."/>
            <person name="Pangilinan J."/>
            <person name="Riley R."/>
            <person name="LaButti K."/>
            <person name="Andreopoulos B."/>
            <person name="Lipzen A."/>
            <person name="Chen C."/>
            <person name="Yan M."/>
            <person name="Daum C."/>
            <person name="Ng V."/>
            <person name="Clum A."/>
            <person name="Steindorff A."/>
            <person name="Ohm R.A."/>
            <person name="Martin F."/>
            <person name="Silar P."/>
            <person name="Natvig D.O."/>
            <person name="Lalanne C."/>
            <person name="Gautier V."/>
            <person name="Ament-Velasquez S.L."/>
            <person name="Kruys A."/>
            <person name="Hutchinson M.I."/>
            <person name="Powell A.J."/>
            <person name="Barry K."/>
            <person name="Miller A.N."/>
            <person name="Grigoriev I.V."/>
            <person name="Debuchy R."/>
            <person name="Gladieux P."/>
            <person name="Hiltunen Thoren M."/>
            <person name="Johannesson H."/>
        </authorList>
    </citation>
    <scope>NUCLEOTIDE SEQUENCE</scope>
    <source>
        <strain evidence="2">CBS 232.78</strain>
    </source>
</reference>
<accession>A0AAE0U8B1</accession>
<sequence length="574" mass="62739">MSADTVSTLFPDRPIRPLPKRRLRERLSPEVADSIQYPPAPQNISPLFPYSCNLQDEEPADPSRPHPHERAAELERQARRAAGPDVESDDDEAVLRRGVANRTVPNSTGRLGRPPARSEHRRHTNSHLALSATSSVDGYDSFENTNNKKKRKIPTAGDSALNGVHVGNDPGAGAGPLPPAVQSAEGPGDTPTSASTSYYSSASFASGTQHVPGPGRGRYGRPRNGRSPLRPLSDFTNNWASARNGKIRPTPQWASGSSENTGVISAAIANAEKLPPQQGQENTSLLHQQPPTKRNPASAQFTFTCDAGVNGDRQLNWASSDRRMIGQTHTASARLAKESWQHSLQASQSTYAGAEMPHSAETGAKEAPTKNGSNGQSQQAPTQKASRRSAAKEYAAAARARRRETQLYNKRHPPKPDEVWICHFCEYESIFGHPPEALVRQYEMKDRKQRQLEQQRRAQWERMKKGKHKGKKNSKTPAKTTNSLHEPNQAAGAHSVPMNNNYSQGTQSEEYYDDEEYEDEDYDPDEELPPEGAMLVPSRHGNGSAHHTGSNHICHCDDGSGGGVGRGGTRKLVT</sequence>
<feature type="region of interest" description="Disordered" evidence="1">
    <location>
        <begin position="333"/>
        <end position="413"/>
    </location>
</feature>
<keyword evidence="3" id="KW-1185">Reference proteome</keyword>
<feature type="compositionally biased region" description="Polar residues" evidence="1">
    <location>
        <begin position="497"/>
        <end position="508"/>
    </location>
</feature>
<evidence type="ECO:0000313" key="3">
    <source>
        <dbReference type="Proteomes" id="UP001285441"/>
    </source>
</evidence>
<evidence type="ECO:0000313" key="2">
    <source>
        <dbReference type="EMBL" id="KAK3394270.1"/>
    </source>
</evidence>
<protein>
    <submittedName>
        <fullName evidence="2">Uncharacterized protein</fullName>
    </submittedName>
</protein>
<feature type="compositionally biased region" description="Polar residues" evidence="1">
    <location>
        <begin position="370"/>
        <end position="383"/>
    </location>
</feature>